<evidence type="ECO:0008006" key="4">
    <source>
        <dbReference type="Google" id="ProtNLM"/>
    </source>
</evidence>
<evidence type="ECO:0000256" key="1">
    <source>
        <dbReference type="SAM" id="Phobius"/>
    </source>
</evidence>
<dbReference type="KEGG" id="vg:5797821"/>
<reference evidence="3" key="1">
    <citation type="journal article" date="2008" name="J. Virol.">
        <title>Structure of the acidianus filamentous virus 3 and comparative genomics of related archaeal lipothrixviruses.</title>
        <authorList>
            <person name="Vestergaard G."/>
            <person name="Aramayo R."/>
            <person name="Basta T."/>
            <person name="Haring M."/>
            <person name="Peng X."/>
            <person name="Brugger K."/>
            <person name="Chen L."/>
            <person name="Rachel R."/>
            <person name="Boisset N."/>
            <person name="Garrett R.A."/>
            <person name="Prangishvili D."/>
        </authorList>
    </citation>
    <scope>NUCLEOTIDE SEQUENCE [LARGE SCALE GENOMIC DNA]</scope>
</reference>
<keyword evidence="1" id="KW-1133">Transmembrane helix</keyword>
<protein>
    <recommendedName>
        <fullName evidence="4">CARDB domain-containing protein</fullName>
    </recommendedName>
</protein>
<dbReference type="Proteomes" id="UP000001310">
    <property type="component" value="Segment"/>
</dbReference>
<dbReference type="EMBL" id="AM087120">
    <property type="protein sequence ID" value="CAJ31507.1"/>
    <property type="molecule type" value="Genomic_DNA"/>
</dbReference>
<organism evidence="2 3">
    <name type="scientific">Betalipothrixvirus acidiani</name>
    <dbReference type="NCBI Taxonomy" id="346881"/>
    <lineage>
        <taxon>Viruses</taxon>
        <taxon>Adnaviria</taxon>
        <taxon>Zilligvirae</taxon>
        <taxon>Taleaviricota</taxon>
        <taxon>Tokiviricetes</taxon>
        <taxon>Ligamenvirales</taxon>
        <taxon>Lipothrixviridae</taxon>
        <taxon>Betalipothrixvirus</taxon>
    </lineage>
</organism>
<proteinExistence type="predicted"/>
<evidence type="ECO:0000313" key="2">
    <source>
        <dbReference type="EMBL" id="CAJ31507.1"/>
    </source>
</evidence>
<dbReference type="RefSeq" id="YP_001604359.1">
    <property type="nucleotide sequence ID" value="NC_010155.1"/>
</dbReference>
<feature type="transmembrane region" description="Helical" evidence="1">
    <location>
        <begin position="33"/>
        <end position="60"/>
    </location>
</feature>
<name>A7WKA6_9VIRU</name>
<accession>A7WKA6</accession>
<sequence length="152" mass="16007">MSSFVPNNLLKIKGYVVWWAGVKKSRKGLSNAVSALILVVASVIIALIVVGFAFGLIGAFTAQPVIHVVYAYVQNHHLYVVLQNTGNVPAMIVAYIIDGEGPNSTNIQVPVGTVTISIPLPSSLSLSSGQFVDFTLIISNGEVIPGVATVEC</sequence>
<keyword evidence="1" id="KW-0472">Membrane</keyword>
<keyword evidence="3" id="KW-1185">Reference proteome</keyword>
<evidence type="ECO:0000313" key="3">
    <source>
        <dbReference type="Proteomes" id="UP000001310"/>
    </source>
</evidence>
<dbReference type="GeneID" id="5797821"/>
<keyword evidence="1" id="KW-0812">Transmembrane</keyword>